<sequence>SNKSDFMFLKPVSPILSVSNRITHNNVSRSHDYLASTCRGTLERHRPSTPNEFKEANKDWTLTNNFKNSQAYKRYNSINVESLLPPPPQAEGMSQDDFSCSVAPQYWTWGNHIRESVPDYSWTTRTMVPQRSQVAALDHYQRNVHIPGAPSGYCTLRPTPTGTTPRGDLDVYNSFSTFGKKKRGLMASYDQTLDGGLTIANSDPFE</sequence>
<protein>
    <submittedName>
        <fullName evidence="1">Uncharacterized protein</fullName>
    </submittedName>
</protein>
<evidence type="ECO:0000313" key="1">
    <source>
        <dbReference type="EMBL" id="KAJ3589762.1"/>
    </source>
</evidence>
<comment type="caution">
    <text evidence="1">The sequence shown here is derived from an EMBL/GenBank/DDBJ whole genome shotgun (WGS) entry which is preliminary data.</text>
</comment>
<gene>
    <name evidence="1" type="ORF">NHX12_010604</name>
</gene>
<feature type="non-terminal residue" evidence="1">
    <location>
        <position position="1"/>
    </location>
</feature>
<name>A0A9Q0DK42_9TELE</name>
<evidence type="ECO:0000313" key="2">
    <source>
        <dbReference type="Proteomes" id="UP001148018"/>
    </source>
</evidence>
<keyword evidence="2" id="KW-1185">Reference proteome</keyword>
<organism evidence="1 2">
    <name type="scientific">Muraenolepis orangiensis</name>
    <name type="common">Patagonian moray cod</name>
    <dbReference type="NCBI Taxonomy" id="630683"/>
    <lineage>
        <taxon>Eukaryota</taxon>
        <taxon>Metazoa</taxon>
        <taxon>Chordata</taxon>
        <taxon>Craniata</taxon>
        <taxon>Vertebrata</taxon>
        <taxon>Euteleostomi</taxon>
        <taxon>Actinopterygii</taxon>
        <taxon>Neopterygii</taxon>
        <taxon>Teleostei</taxon>
        <taxon>Neoteleostei</taxon>
        <taxon>Acanthomorphata</taxon>
        <taxon>Zeiogadaria</taxon>
        <taxon>Gadariae</taxon>
        <taxon>Gadiformes</taxon>
        <taxon>Muraenolepidoidei</taxon>
        <taxon>Muraenolepididae</taxon>
        <taxon>Muraenolepis</taxon>
    </lineage>
</organism>
<dbReference type="Proteomes" id="UP001148018">
    <property type="component" value="Unassembled WGS sequence"/>
</dbReference>
<dbReference type="EMBL" id="JANIIK010000115">
    <property type="protein sequence ID" value="KAJ3589762.1"/>
    <property type="molecule type" value="Genomic_DNA"/>
</dbReference>
<dbReference type="AlphaFoldDB" id="A0A9Q0DK42"/>
<reference evidence="1" key="1">
    <citation type="submission" date="2022-07" db="EMBL/GenBank/DDBJ databases">
        <title>Chromosome-level genome of Muraenolepis orangiensis.</title>
        <authorList>
            <person name="Kim J."/>
        </authorList>
    </citation>
    <scope>NUCLEOTIDE SEQUENCE</scope>
    <source>
        <strain evidence="1">KU_S4_2022</strain>
        <tissue evidence="1">Muscle</tissue>
    </source>
</reference>
<proteinExistence type="predicted"/>
<dbReference type="OrthoDB" id="6252479at2759"/>
<accession>A0A9Q0DK42</accession>